<evidence type="ECO:0000313" key="7">
    <source>
        <dbReference type="EMBL" id="GGH60056.1"/>
    </source>
</evidence>
<proteinExistence type="predicted"/>
<evidence type="ECO:0000256" key="3">
    <source>
        <dbReference type="ARBA" id="ARBA00023136"/>
    </source>
</evidence>
<gene>
    <name evidence="7" type="ORF">GCM10007359_07870</name>
</gene>
<evidence type="ECO:0000256" key="5">
    <source>
        <dbReference type="ARBA" id="ARBA00023288"/>
    </source>
</evidence>
<organism evidence="7 8">
    <name type="scientific">Rothia aerolata</name>
    <dbReference type="NCBI Taxonomy" id="1812262"/>
    <lineage>
        <taxon>Bacteria</taxon>
        <taxon>Bacillati</taxon>
        <taxon>Actinomycetota</taxon>
        <taxon>Actinomycetes</taxon>
        <taxon>Micrococcales</taxon>
        <taxon>Micrococcaceae</taxon>
        <taxon>Rothia</taxon>
    </lineage>
</organism>
<dbReference type="Pfam" id="PF14041">
    <property type="entry name" value="Lipoprotein_21"/>
    <property type="match status" value="1"/>
</dbReference>
<protein>
    <recommendedName>
        <fullName evidence="9">LppP/LprE family lipoprotein</fullName>
    </recommendedName>
</protein>
<feature type="region of interest" description="Disordered" evidence="6">
    <location>
        <begin position="1"/>
        <end position="51"/>
    </location>
</feature>
<keyword evidence="8" id="KW-1185">Reference proteome</keyword>
<dbReference type="EMBL" id="BMDC01000001">
    <property type="protein sequence ID" value="GGH60056.1"/>
    <property type="molecule type" value="Genomic_DNA"/>
</dbReference>
<feature type="compositionally biased region" description="Low complexity" evidence="6">
    <location>
        <begin position="7"/>
        <end position="21"/>
    </location>
</feature>
<keyword evidence="2" id="KW-0732">Signal</keyword>
<evidence type="ECO:0000256" key="4">
    <source>
        <dbReference type="ARBA" id="ARBA00023139"/>
    </source>
</evidence>
<evidence type="ECO:0008006" key="9">
    <source>
        <dbReference type="Google" id="ProtNLM"/>
    </source>
</evidence>
<reference evidence="7 8" key="1">
    <citation type="journal article" date="2014" name="Int. J. Syst. Evol. Microbiol.">
        <title>Complete genome sequence of Corynebacterium casei LMG S-19264T (=DSM 44701T), isolated from a smear-ripened cheese.</title>
        <authorList>
            <consortium name="US DOE Joint Genome Institute (JGI-PGF)"/>
            <person name="Walter F."/>
            <person name="Albersmeier A."/>
            <person name="Kalinowski J."/>
            <person name="Ruckert C."/>
        </authorList>
    </citation>
    <scope>NUCLEOTIDE SEQUENCE [LARGE SCALE GENOMIC DNA]</scope>
    <source>
        <strain evidence="7 8">CCM 8669</strain>
    </source>
</reference>
<evidence type="ECO:0000313" key="8">
    <source>
        <dbReference type="Proteomes" id="UP000600171"/>
    </source>
</evidence>
<dbReference type="AlphaFoldDB" id="A0A917IR36"/>
<dbReference type="Proteomes" id="UP000600171">
    <property type="component" value="Unassembled WGS sequence"/>
</dbReference>
<evidence type="ECO:0000256" key="1">
    <source>
        <dbReference type="ARBA" id="ARBA00022475"/>
    </source>
</evidence>
<evidence type="ECO:0000256" key="6">
    <source>
        <dbReference type="SAM" id="MobiDB-lite"/>
    </source>
</evidence>
<accession>A0A917IR36</accession>
<dbReference type="InterPro" id="IPR025971">
    <property type="entry name" value="LppP/LprE"/>
</dbReference>
<name>A0A917IR36_9MICC</name>
<keyword evidence="3" id="KW-0472">Membrane</keyword>
<evidence type="ECO:0000256" key="2">
    <source>
        <dbReference type="ARBA" id="ARBA00022729"/>
    </source>
</evidence>
<keyword evidence="4" id="KW-0564">Palmitate</keyword>
<keyword evidence="5" id="KW-0449">Lipoprotein</keyword>
<sequence length="314" mass="32503">MPTGSVETAEASKAAPSSSSENTCAGLTEDEAVGQNIATVPETFPESGEATSWVKASDGTYDPCAELSYVVLGIKGATASSPFQIMLFHHGEYLGTPAKTAFGFYPEIEQSQKNQITVGYRWPEGTESNAEAKVRAISTFTYNAKTGGVDHAGDFPTYKGMSADGALPADVAVEAGAPAAIGGDTPANAVQGTAPVGDIATFKTEDGNIRCDMRSGDRGASCVAESLLNNASKGGSVETGTAGMVEFLSKYPTAHSYAPQAPLLAQDEGITVLPAGESVYFGDSICLAESNAVACWSMTGTQGFYVTADRYITF</sequence>
<comment type="caution">
    <text evidence="7">The sequence shown here is derived from an EMBL/GenBank/DDBJ whole genome shotgun (WGS) entry which is preliminary data.</text>
</comment>
<keyword evidence="1" id="KW-1003">Cell membrane</keyword>